<dbReference type="PANTHER" id="PTHR17615">
    <property type="entry name" value="PROTEIN FAM189A"/>
    <property type="match status" value="1"/>
</dbReference>
<evidence type="ECO:0000256" key="5">
    <source>
        <dbReference type="ARBA" id="ARBA00034309"/>
    </source>
</evidence>
<accession>A0AAN8KG44</accession>
<dbReference type="AlphaFoldDB" id="A0AAN8KG44"/>
<dbReference type="InterPro" id="IPR030431">
    <property type="entry name" value="ENTREP1-3"/>
</dbReference>
<evidence type="ECO:0000256" key="6">
    <source>
        <dbReference type="SAM" id="MobiDB-lite"/>
    </source>
</evidence>
<keyword evidence="3" id="KW-1133">Transmembrane helix</keyword>
<dbReference type="GO" id="GO:0016020">
    <property type="term" value="C:membrane"/>
    <property type="evidence" value="ECO:0007669"/>
    <property type="project" value="UniProtKB-SubCell"/>
</dbReference>
<evidence type="ECO:0000256" key="3">
    <source>
        <dbReference type="ARBA" id="ARBA00022989"/>
    </source>
</evidence>
<proteinExistence type="inferred from homology"/>
<organism evidence="7 8">
    <name type="scientific">Coregonus suidteri</name>
    <dbReference type="NCBI Taxonomy" id="861788"/>
    <lineage>
        <taxon>Eukaryota</taxon>
        <taxon>Metazoa</taxon>
        <taxon>Chordata</taxon>
        <taxon>Craniata</taxon>
        <taxon>Vertebrata</taxon>
        <taxon>Euteleostomi</taxon>
        <taxon>Actinopterygii</taxon>
        <taxon>Neopterygii</taxon>
        <taxon>Teleostei</taxon>
        <taxon>Protacanthopterygii</taxon>
        <taxon>Salmoniformes</taxon>
        <taxon>Salmonidae</taxon>
        <taxon>Coregoninae</taxon>
        <taxon>Coregonus</taxon>
    </lineage>
</organism>
<feature type="compositionally biased region" description="Low complexity" evidence="6">
    <location>
        <begin position="174"/>
        <end position="191"/>
    </location>
</feature>
<evidence type="ECO:0000256" key="1">
    <source>
        <dbReference type="ARBA" id="ARBA00004370"/>
    </source>
</evidence>
<comment type="caution">
    <text evidence="7">The sequence shown here is derived from an EMBL/GenBank/DDBJ whole genome shotgun (WGS) entry which is preliminary data.</text>
</comment>
<evidence type="ECO:0000313" key="8">
    <source>
        <dbReference type="Proteomes" id="UP001356427"/>
    </source>
</evidence>
<evidence type="ECO:0000256" key="2">
    <source>
        <dbReference type="ARBA" id="ARBA00022692"/>
    </source>
</evidence>
<comment type="subcellular location">
    <subcellularLocation>
        <location evidence="1">Membrane</location>
    </subcellularLocation>
</comment>
<evidence type="ECO:0000256" key="4">
    <source>
        <dbReference type="ARBA" id="ARBA00023136"/>
    </source>
</evidence>
<comment type="similarity">
    <text evidence="5">Belongs to the ENTREP family.</text>
</comment>
<gene>
    <name evidence="7" type="ORF">J4Q44_G00389190</name>
</gene>
<sequence length="301" mass="31862">MCVCVSICSSLQVTTSIDQQATESSLCERNTTAGLSTQASVDSASLMVSEEVAEIPDHSCSSEDLCSLEVQGSDSSPYGTLHTAPTDGSCISLELSARFSHRHHGLARLNDTGYSDSSHNQDSIPRSPNWSIENINTLEHEEAKGGATLHTHLRERASRKQLILHVPPTPPSLPSASTSASTASVEAASAAQSLPTCPSPSPPARPRGSRLCFSVWSPSSSSSSPASQPPSTSAPAERPRMLRSGRRYLKLARIVRSTSDPISCTSISGSTLVAPVSARHCSSWVVALTCWLGKILSLLLR</sequence>
<feature type="compositionally biased region" description="Low complexity" evidence="6">
    <location>
        <begin position="217"/>
        <end position="236"/>
    </location>
</feature>
<keyword evidence="4" id="KW-0472">Membrane</keyword>
<dbReference type="Proteomes" id="UP001356427">
    <property type="component" value="Unassembled WGS sequence"/>
</dbReference>
<keyword evidence="8" id="KW-1185">Reference proteome</keyword>
<evidence type="ECO:0000313" key="7">
    <source>
        <dbReference type="EMBL" id="KAK6288381.1"/>
    </source>
</evidence>
<keyword evidence="2" id="KW-0812">Transmembrane</keyword>
<name>A0AAN8KG44_9TELE</name>
<feature type="region of interest" description="Disordered" evidence="6">
    <location>
        <begin position="165"/>
        <end position="242"/>
    </location>
</feature>
<protein>
    <submittedName>
        <fullName evidence="7">Uncharacterized protein</fullName>
    </submittedName>
</protein>
<dbReference type="PANTHER" id="PTHR17615:SF6">
    <property type="entry name" value="PROTEIN ENTREP2"/>
    <property type="match status" value="1"/>
</dbReference>
<reference evidence="7 8" key="1">
    <citation type="submission" date="2021-04" db="EMBL/GenBank/DDBJ databases">
        <authorList>
            <person name="De Guttry C."/>
            <person name="Zahm M."/>
            <person name="Klopp C."/>
            <person name="Cabau C."/>
            <person name="Louis A."/>
            <person name="Berthelot C."/>
            <person name="Parey E."/>
            <person name="Roest Crollius H."/>
            <person name="Montfort J."/>
            <person name="Robinson-Rechavi M."/>
            <person name="Bucao C."/>
            <person name="Bouchez O."/>
            <person name="Gislard M."/>
            <person name="Lluch J."/>
            <person name="Milhes M."/>
            <person name="Lampietro C."/>
            <person name="Lopez Roques C."/>
            <person name="Donnadieu C."/>
            <person name="Braasch I."/>
            <person name="Desvignes T."/>
            <person name="Postlethwait J."/>
            <person name="Bobe J."/>
            <person name="Wedekind C."/>
            <person name="Guiguen Y."/>
        </authorList>
    </citation>
    <scope>NUCLEOTIDE SEQUENCE [LARGE SCALE GENOMIC DNA]</scope>
    <source>
        <strain evidence="7">Cs_M1</strain>
        <tissue evidence="7">Blood</tissue>
    </source>
</reference>
<dbReference type="EMBL" id="JAGTTL010000519">
    <property type="protein sequence ID" value="KAK6288381.1"/>
    <property type="molecule type" value="Genomic_DNA"/>
</dbReference>